<organism evidence="2">
    <name type="scientific">bioreactor metagenome</name>
    <dbReference type="NCBI Taxonomy" id="1076179"/>
    <lineage>
        <taxon>unclassified sequences</taxon>
        <taxon>metagenomes</taxon>
        <taxon>ecological metagenomes</taxon>
    </lineage>
</organism>
<accession>A0A644XEH6</accession>
<reference evidence="2" key="1">
    <citation type="submission" date="2019-08" db="EMBL/GenBank/DDBJ databases">
        <authorList>
            <person name="Kucharzyk K."/>
            <person name="Murdoch R.W."/>
            <person name="Higgins S."/>
            <person name="Loffler F."/>
        </authorList>
    </citation>
    <scope>NUCLEOTIDE SEQUENCE</scope>
</reference>
<proteinExistence type="predicted"/>
<evidence type="ECO:0000313" key="2">
    <source>
        <dbReference type="EMBL" id="MPM14630.1"/>
    </source>
</evidence>
<dbReference type="AntiFam" id="ANF00119">
    <property type="entry name" value="Shadow ORF (opposite ftsZ)"/>
</dbReference>
<comment type="caution">
    <text evidence="2">The sequence shown here is derived from an EMBL/GenBank/DDBJ whole genome shotgun (WGS) entry which is preliminary data.</text>
</comment>
<dbReference type="AlphaFoldDB" id="A0A644XEH6"/>
<evidence type="ECO:0000256" key="1">
    <source>
        <dbReference type="SAM" id="MobiDB-lite"/>
    </source>
</evidence>
<sequence>MGKALFAHDGLDVRKVEVDHCRNGDQIGNTLNALAQHVVRNAERVGKACSANKVDELVVGNCNERVHGGLERGNADFGVAHAHLAFKREGLGHDRNGQNTQLTRAFGNDSRGSRAGSAAHTGGDERHIRAAERFGNHFAALVRGFAADFRVRARAEAFGQLLADLNLNGCFCQIQRLLIGINRNEFNAPEAVLNHAVDRVAAGAADADNFYLGK</sequence>
<feature type="region of interest" description="Disordered" evidence="1">
    <location>
        <begin position="103"/>
        <end position="124"/>
    </location>
</feature>
<protein>
    <submittedName>
        <fullName evidence="2">Uncharacterized protein</fullName>
    </submittedName>
</protein>
<dbReference type="EMBL" id="VSSQ01002311">
    <property type="protein sequence ID" value="MPM14630.1"/>
    <property type="molecule type" value="Genomic_DNA"/>
</dbReference>
<name>A0A644XEH6_9ZZZZ</name>
<gene>
    <name evidence="2" type="ORF">SDC9_60994</name>
</gene>